<reference evidence="3" key="1">
    <citation type="journal article" date="2021" name="PeerJ">
        <title>Extensive microbial diversity within the chicken gut microbiome revealed by metagenomics and culture.</title>
        <authorList>
            <person name="Gilroy R."/>
            <person name="Ravi A."/>
            <person name="Getino M."/>
            <person name="Pursley I."/>
            <person name="Horton D.L."/>
            <person name="Alikhan N.F."/>
            <person name="Baker D."/>
            <person name="Gharbi K."/>
            <person name="Hall N."/>
            <person name="Watson M."/>
            <person name="Adriaenssens E.M."/>
            <person name="Foster-Nyarko E."/>
            <person name="Jarju S."/>
            <person name="Secka A."/>
            <person name="Antonio M."/>
            <person name="Oren A."/>
            <person name="Chaudhuri R.R."/>
            <person name="La Ragione R."/>
            <person name="Hildebrand F."/>
            <person name="Pallen M.J."/>
        </authorList>
    </citation>
    <scope>NUCLEOTIDE SEQUENCE</scope>
    <source>
        <strain evidence="3">CHK196-3914</strain>
    </source>
</reference>
<dbReference type="SUPFAM" id="SSF142984">
    <property type="entry name" value="Nqo1 middle domain-like"/>
    <property type="match status" value="1"/>
</dbReference>
<dbReference type="Pfam" id="PF10531">
    <property type="entry name" value="SLBB"/>
    <property type="match status" value="1"/>
</dbReference>
<dbReference type="Gene3D" id="3.10.560.10">
    <property type="entry name" value="Outer membrane lipoprotein wza domain like"/>
    <property type="match status" value="1"/>
</dbReference>
<feature type="region of interest" description="Disordered" evidence="1">
    <location>
        <begin position="39"/>
        <end position="73"/>
    </location>
</feature>
<dbReference type="Pfam" id="PF12836">
    <property type="entry name" value="HHH_3"/>
    <property type="match status" value="1"/>
</dbReference>
<sequence length="222" mass="23776">MQDKVRKIKGLCVLGILMIILAGCKKDDSLTEIQLSENTDTGTDSKAASDNTENMADTGEETREEASEEAEDDRRDTVFVYVCGAVNSPGVYELKSGARVYEAIELAGGVTAEAAPELINQAEVAADGARIYVPDLDEAEGFRNGTGGLETGVTEGAEKGKVNINTAGKDELMTLTGIGEAKAESILEYREENGKFENIEELMQIGGIKEGVFNKIKDDITI</sequence>
<dbReference type="NCBIfam" id="TIGR00426">
    <property type="entry name" value="competence protein ComEA helix-hairpin-helix repeat region"/>
    <property type="match status" value="1"/>
</dbReference>
<dbReference type="GO" id="GO:0003677">
    <property type="term" value="F:DNA binding"/>
    <property type="evidence" value="ECO:0007669"/>
    <property type="project" value="InterPro"/>
</dbReference>
<dbReference type="GO" id="GO:0015627">
    <property type="term" value="C:type II protein secretion system complex"/>
    <property type="evidence" value="ECO:0007669"/>
    <property type="project" value="TreeGrafter"/>
</dbReference>
<evidence type="ECO:0000259" key="2">
    <source>
        <dbReference type="SMART" id="SM00278"/>
    </source>
</evidence>
<dbReference type="AlphaFoldDB" id="A0A9D2K139"/>
<feature type="domain" description="Helix-hairpin-helix DNA-binding motif class 1" evidence="2">
    <location>
        <begin position="200"/>
        <end position="219"/>
    </location>
</feature>
<dbReference type="PANTHER" id="PTHR21180">
    <property type="entry name" value="ENDONUCLEASE/EXONUCLEASE/PHOSPHATASE FAMILY DOMAIN-CONTAINING PROTEIN 1"/>
    <property type="match status" value="1"/>
</dbReference>
<name>A0A9D2K139_9FIRM</name>
<dbReference type="InterPro" id="IPR010994">
    <property type="entry name" value="RuvA_2-like"/>
</dbReference>
<gene>
    <name evidence="3" type="ORF">H9723_01530</name>
</gene>
<dbReference type="InterPro" id="IPR004509">
    <property type="entry name" value="Competence_ComEA_HhH"/>
</dbReference>
<dbReference type="GO" id="GO:0006281">
    <property type="term" value="P:DNA repair"/>
    <property type="evidence" value="ECO:0007669"/>
    <property type="project" value="InterPro"/>
</dbReference>
<dbReference type="GO" id="GO:0015628">
    <property type="term" value="P:protein secretion by the type II secretion system"/>
    <property type="evidence" value="ECO:0007669"/>
    <property type="project" value="TreeGrafter"/>
</dbReference>
<dbReference type="SMART" id="SM00278">
    <property type="entry name" value="HhH1"/>
    <property type="match status" value="2"/>
</dbReference>
<organism evidence="3 4">
    <name type="scientific">Candidatus Mediterraneibacter stercoravium</name>
    <dbReference type="NCBI Taxonomy" id="2838685"/>
    <lineage>
        <taxon>Bacteria</taxon>
        <taxon>Bacillati</taxon>
        <taxon>Bacillota</taxon>
        <taxon>Clostridia</taxon>
        <taxon>Lachnospirales</taxon>
        <taxon>Lachnospiraceae</taxon>
        <taxon>Mediterraneibacter</taxon>
    </lineage>
</organism>
<dbReference type="Proteomes" id="UP000824116">
    <property type="component" value="Unassembled WGS sequence"/>
</dbReference>
<evidence type="ECO:0000313" key="3">
    <source>
        <dbReference type="EMBL" id="HIZ73913.1"/>
    </source>
</evidence>
<comment type="caution">
    <text evidence="3">The sequence shown here is derived from an EMBL/GenBank/DDBJ whole genome shotgun (WGS) entry which is preliminary data.</text>
</comment>
<protein>
    <submittedName>
        <fullName evidence="3">Helix-hairpin-helix domain-containing protein</fullName>
    </submittedName>
</protein>
<dbReference type="InterPro" id="IPR051675">
    <property type="entry name" value="Endo/Exo/Phosphatase_dom_1"/>
</dbReference>
<evidence type="ECO:0000313" key="4">
    <source>
        <dbReference type="Proteomes" id="UP000824116"/>
    </source>
</evidence>
<proteinExistence type="predicted"/>
<evidence type="ECO:0000256" key="1">
    <source>
        <dbReference type="SAM" id="MobiDB-lite"/>
    </source>
</evidence>
<dbReference type="SUPFAM" id="SSF47781">
    <property type="entry name" value="RuvA domain 2-like"/>
    <property type="match status" value="1"/>
</dbReference>
<feature type="compositionally biased region" description="Polar residues" evidence="1">
    <location>
        <begin position="39"/>
        <end position="55"/>
    </location>
</feature>
<dbReference type="PROSITE" id="PS51257">
    <property type="entry name" value="PROKAR_LIPOPROTEIN"/>
    <property type="match status" value="1"/>
</dbReference>
<accession>A0A9D2K139</accession>
<dbReference type="InterPro" id="IPR003583">
    <property type="entry name" value="Hlx-hairpin-Hlx_DNA-bd_motif"/>
</dbReference>
<dbReference type="PANTHER" id="PTHR21180:SF32">
    <property type="entry name" value="ENDONUCLEASE_EXONUCLEASE_PHOSPHATASE FAMILY DOMAIN-CONTAINING PROTEIN 1"/>
    <property type="match status" value="1"/>
</dbReference>
<reference evidence="3" key="2">
    <citation type="submission" date="2021-04" db="EMBL/GenBank/DDBJ databases">
        <authorList>
            <person name="Gilroy R."/>
        </authorList>
    </citation>
    <scope>NUCLEOTIDE SEQUENCE</scope>
    <source>
        <strain evidence="3">CHK196-3914</strain>
    </source>
</reference>
<dbReference type="EMBL" id="DXAY01000034">
    <property type="protein sequence ID" value="HIZ73913.1"/>
    <property type="molecule type" value="Genomic_DNA"/>
</dbReference>
<dbReference type="InterPro" id="IPR019554">
    <property type="entry name" value="Soluble_ligand-bd"/>
</dbReference>
<feature type="domain" description="Helix-hairpin-helix DNA-binding motif class 1" evidence="2">
    <location>
        <begin position="170"/>
        <end position="189"/>
    </location>
</feature>
<dbReference type="Gene3D" id="1.10.150.280">
    <property type="entry name" value="AF1531-like domain"/>
    <property type="match status" value="1"/>
</dbReference>